<evidence type="ECO:0000256" key="1">
    <source>
        <dbReference type="ARBA" id="ARBA00001964"/>
    </source>
</evidence>
<feature type="domain" description="Thiamine pyrophosphate enzyme central" evidence="5">
    <location>
        <begin position="199"/>
        <end position="333"/>
    </location>
</feature>
<dbReference type="AlphaFoldDB" id="A0A368DT78"/>
<dbReference type="GO" id="GO:0005948">
    <property type="term" value="C:acetolactate synthase complex"/>
    <property type="evidence" value="ECO:0007669"/>
    <property type="project" value="TreeGrafter"/>
</dbReference>
<dbReference type="Gene3D" id="3.40.50.970">
    <property type="match status" value="2"/>
</dbReference>
<dbReference type="Pfam" id="PF02776">
    <property type="entry name" value="TPP_enzyme_N"/>
    <property type="match status" value="1"/>
</dbReference>
<protein>
    <submittedName>
        <fullName evidence="8">Thiamine pyrophosphate-binding protein</fullName>
    </submittedName>
</protein>
<dbReference type="CDD" id="cd07035">
    <property type="entry name" value="TPP_PYR_POX_like"/>
    <property type="match status" value="1"/>
</dbReference>
<dbReference type="SUPFAM" id="SSF52518">
    <property type="entry name" value="Thiamin diphosphate-binding fold (THDP-binding)"/>
    <property type="match status" value="2"/>
</dbReference>
<dbReference type="PANTHER" id="PTHR18968:SF13">
    <property type="entry name" value="ACETOLACTATE SYNTHASE CATALYTIC SUBUNIT, MITOCHONDRIAL"/>
    <property type="match status" value="1"/>
</dbReference>
<evidence type="ECO:0000313" key="9">
    <source>
        <dbReference type="Proteomes" id="UP000253570"/>
    </source>
</evidence>
<feature type="domain" description="Thiamine pyrophosphate enzyme N-terminal TPP-binding" evidence="7">
    <location>
        <begin position="6"/>
        <end position="117"/>
    </location>
</feature>
<dbReference type="InterPro" id="IPR029035">
    <property type="entry name" value="DHS-like_NAD/FAD-binding_dom"/>
</dbReference>
<gene>
    <name evidence="8" type="ORF">DBW71_01430</name>
</gene>
<evidence type="ECO:0000259" key="5">
    <source>
        <dbReference type="Pfam" id="PF00205"/>
    </source>
</evidence>
<dbReference type="InterPro" id="IPR012000">
    <property type="entry name" value="Thiamin_PyroP_enz_cen_dom"/>
</dbReference>
<dbReference type="EMBL" id="QOQD01000002">
    <property type="protein sequence ID" value="RCL74415.1"/>
    <property type="molecule type" value="Genomic_DNA"/>
</dbReference>
<evidence type="ECO:0000259" key="6">
    <source>
        <dbReference type="Pfam" id="PF02775"/>
    </source>
</evidence>
<dbReference type="InterPro" id="IPR011766">
    <property type="entry name" value="TPP_enzyme_TPP-bd"/>
</dbReference>
<dbReference type="Pfam" id="PF00205">
    <property type="entry name" value="TPP_enzyme_M"/>
    <property type="match status" value="1"/>
</dbReference>
<accession>A0A368DT78</accession>
<dbReference type="GO" id="GO:0050660">
    <property type="term" value="F:flavin adenine dinucleotide binding"/>
    <property type="evidence" value="ECO:0007669"/>
    <property type="project" value="TreeGrafter"/>
</dbReference>
<dbReference type="Pfam" id="PF02775">
    <property type="entry name" value="TPP_enzyme_C"/>
    <property type="match status" value="1"/>
</dbReference>
<dbReference type="PROSITE" id="PS00187">
    <property type="entry name" value="TPP_ENZYMES"/>
    <property type="match status" value="1"/>
</dbReference>
<dbReference type="GO" id="GO:0000287">
    <property type="term" value="F:magnesium ion binding"/>
    <property type="evidence" value="ECO:0007669"/>
    <property type="project" value="InterPro"/>
</dbReference>
<dbReference type="InterPro" id="IPR012001">
    <property type="entry name" value="Thiamin_PyroP_enz_TPP-bd_dom"/>
</dbReference>
<evidence type="ECO:0000259" key="7">
    <source>
        <dbReference type="Pfam" id="PF02776"/>
    </source>
</evidence>
<dbReference type="PANTHER" id="PTHR18968">
    <property type="entry name" value="THIAMINE PYROPHOSPHATE ENZYMES"/>
    <property type="match status" value="1"/>
</dbReference>
<keyword evidence="3 4" id="KW-0786">Thiamine pyrophosphate</keyword>
<dbReference type="InterPro" id="IPR029061">
    <property type="entry name" value="THDP-binding"/>
</dbReference>
<sequence>MSNELTGAKVLAKMLVEYGVTDIFHVPAVLRTTMVELEAISNVRRIHAHGEASAVYMADGYARASGKPGVCAAQIIGALNLAAGLRDAWLAKSPVVALTGGRDQATKFRKAYQEVDDIPAFEPVTKFNATVDSANRFPDMLNQAFRVAVSGCPGPVHLQFKGNEGQVDQEIVGEGVPKDIQEDGMFVPPHRPLPETHSIKKAMSIINDAKKPILIVGGGVRWSKSGDLVDELSKKLKIPVATSLNGKDVIDATNPLNVGVVGTYSRASANKSVLAADLAIFIGTDLGGMITNFWTIPKIGVKAIHIDIDPEVLGRNYPLEVGIMADAKMALQEMMQYVDESSITKRLPWVAEIQGYCKEWYDEFRPLLTSDAIPIRPERICHELSLGLPDNAFVVVDTGHGGMWMGGMYDLKSSNQNYIRSAGHLGWAFPASLGVKCAVPDRPVICFTGDAGFWYHIAEIETAVRWGINAVIVVNNNGAGNQSKRGFDRVYGGEQTKKAREMWTFNQVNFSEIAKNMGAEGIRVENPNDFQSALEKAISLNKCVILDVVTDVDALAPLAYV</sequence>
<evidence type="ECO:0000313" key="8">
    <source>
        <dbReference type="EMBL" id="RCL74415.1"/>
    </source>
</evidence>
<dbReference type="GO" id="GO:0009097">
    <property type="term" value="P:isoleucine biosynthetic process"/>
    <property type="evidence" value="ECO:0007669"/>
    <property type="project" value="TreeGrafter"/>
</dbReference>
<comment type="caution">
    <text evidence="8">The sequence shown here is derived from an EMBL/GenBank/DDBJ whole genome shotgun (WGS) entry which is preliminary data.</text>
</comment>
<dbReference type="GO" id="GO:0030976">
    <property type="term" value="F:thiamine pyrophosphate binding"/>
    <property type="evidence" value="ECO:0007669"/>
    <property type="project" value="InterPro"/>
</dbReference>
<evidence type="ECO:0000256" key="2">
    <source>
        <dbReference type="ARBA" id="ARBA00007812"/>
    </source>
</evidence>
<name>A0A368DT78_9PROT</name>
<dbReference type="CDD" id="cd00568">
    <property type="entry name" value="TPP_enzymes"/>
    <property type="match status" value="1"/>
</dbReference>
<feature type="domain" description="Thiamine pyrophosphate enzyme TPP-binding" evidence="6">
    <location>
        <begin position="397"/>
        <end position="548"/>
    </location>
</feature>
<dbReference type="Proteomes" id="UP000253570">
    <property type="component" value="Unassembled WGS sequence"/>
</dbReference>
<evidence type="ECO:0000256" key="4">
    <source>
        <dbReference type="RuleBase" id="RU362132"/>
    </source>
</evidence>
<dbReference type="SUPFAM" id="SSF52467">
    <property type="entry name" value="DHS-like NAD/FAD-binding domain"/>
    <property type="match status" value="1"/>
</dbReference>
<dbReference type="Gene3D" id="3.40.50.1220">
    <property type="entry name" value="TPP-binding domain"/>
    <property type="match status" value="1"/>
</dbReference>
<dbReference type="GO" id="GO:0003984">
    <property type="term" value="F:acetolactate synthase activity"/>
    <property type="evidence" value="ECO:0007669"/>
    <property type="project" value="TreeGrafter"/>
</dbReference>
<comment type="similarity">
    <text evidence="2 4">Belongs to the TPP enzyme family.</text>
</comment>
<comment type="cofactor">
    <cofactor evidence="1">
        <name>thiamine diphosphate</name>
        <dbReference type="ChEBI" id="CHEBI:58937"/>
    </cofactor>
</comment>
<dbReference type="InterPro" id="IPR000399">
    <property type="entry name" value="TPP-bd_CS"/>
</dbReference>
<evidence type="ECO:0000256" key="3">
    <source>
        <dbReference type="ARBA" id="ARBA00023052"/>
    </source>
</evidence>
<organism evidence="8 9">
    <name type="scientific">PS1 clade bacterium</name>
    <dbReference type="NCBI Taxonomy" id="2175152"/>
    <lineage>
        <taxon>Bacteria</taxon>
        <taxon>Pseudomonadati</taxon>
        <taxon>Pseudomonadota</taxon>
        <taxon>Alphaproteobacteria</taxon>
        <taxon>PS1 clade</taxon>
    </lineage>
</organism>
<dbReference type="GO" id="GO:0009099">
    <property type="term" value="P:L-valine biosynthetic process"/>
    <property type="evidence" value="ECO:0007669"/>
    <property type="project" value="TreeGrafter"/>
</dbReference>
<reference evidence="8 9" key="1">
    <citation type="journal article" date="2018" name="Microbiome">
        <title>Fine metagenomic profile of the Mediterranean stratified and mixed water columns revealed by assembly and recruitment.</title>
        <authorList>
            <person name="Haro-Moreno J.M."/>
            <person name="Lopez-Perez M."/>
            <person name="De La Torre J.R."/>
            <person name="Picazo A."/>
            <person name="Camacho A."/>
            <person name="Rodriguez-Valera F."/>
        </authorList>
    </citation>
    <scope>NUCLEOTIDE SEQUENCE [LARGE SCALE GENOMIC DNA]</scope>
    <source>
        <strain evidence="8">MED-G57</strain>
    </source>
</reference>
<dbReference type="InterPro" id="IPR045229">
    <property type="entry name" value="TPP_enz"/>
</dbReference>
<proteinExistence type="inferred from homology"/>